<keyword evidence="2" id="KW-0479">Metal-binding</keyword>
<comment type="cofactor">
    <cofactor evidence="2">
        <name>Fe(2+)</name>
        <dbReference type="ChEBI" id="CHEBI:29033"/>
    </cofactor>
    <text evidence="2">Binds 1 Fe(2+) ion.</text>
</comment>
<dbReference type="GO" id="GO:0046872">
    <property type="term" value="F:metal ion binding"/>
    <property type="evidence" value="ECO:0007669"/>
    <property type="project" value="UniProtKB-KW"/>
</dbReference>
<dbReference type="PANTHER" id="PTHR10458">
    <property type="entry name" value="PEPTIDE DEFORMYLASE"/>
    <property type="match status" value="1"/>
</dbReference>
<feature type="binding site" evidence="2">
    <location>
        <position position="133"/>
    </location>
    <ligand>
        <name>Fe cation</name>
        <dbReference type="ChEBI" id="CHEBI:24875"/>
    </ligand>
</feature>
<comment type="function">
    <text evidence="2">Removes the formyl group from the N-terminal Met of newly synthesized proteins. Requires at least a dipeptide for an efficient rate of reaction. N-terminal L-methionine is a prerequisite for activity but the enzyme has broad specificity at other positions.</text>
</comment>
<dbReference type="CDD" id="cd00487">
    <property type="entry name" value="Pep_deformylase"/>
    <property type="match status" value="1"/>
</dbReference>
<gene>
    <name evidence="2" type="primary">def</name>
    <name evidence="3" type="ORF">UY61_C0010G0007</name>
</gene>
<dbReference type="EC" id="3.5.1.88" evidence="2"/>
<keyword evidence="2" id="KW-0408">Iron</keyword>
<organism evidence="3 4">
    <name type="scientific">Candidatus Adlerbacteria bacterium GW2011_GWC1_50_9</name>
    <dbReference type="NCBI Taxonomy" id="1618608"/>
    <lineage>
        <taxon>Bacteria</taxon>
        <taxon>Candidatus Adleribacteriota</taxon>
    </lineage>
</organism>
<dbReference type="GO" id="GO:0042586">
    <property type="term" value="F:peptide deformylase activity"/>
    <property type="evidence" value="ECO:0007669"/>
    <property type="project" value="UniProtKB-UniRule"/>
</dbReference>
<dbReference type="EMBL" id="LCQQ01000010">
    <property type="protein sequence ID" value="KKW21263.1"/>
    <property type="molecule type" value="Genomic_DNA"/>
</dbReference>
<evidence type="ECO:0000313" key="3">
    <source>
        <dbReference type="EMBL" id="KKW21263.1"/>
    </source>
</evidence>
<evidence type="ECO:0000256" key="1">
    <source>
        <dbReference type="ARBA" id="ARBA00010759"/>
    </source>
</evidence>
<dbReference type="PIRSF" id="PIRSF004749">
    <property type="entry name" value="Pep_def"/>
    <property type="match status" value="1"/>
</dbReference>
<dbReference type="Pfam" id="PF01327">
    <property type="entry name" value="Pep_deformylase"/>
    <property type="match status" value="1"/>
</dbReference>
<sequence>MKVTLKETPNGVGLAAPQVGESMRLFIASEEAEEIDRAEKKKGKSVRRGKILTDAGEEEEAYEKREWKHYVFINPKVLNRSRIKIDRAEGCLSVPKKFGDVARFEKITVSAYDENGKKFTRGTARFFARVIQHELDHLDGMLFIDKAKNLIDEDEIRS</sequence>
<proteinExistence type="inferred from homology"/>
<dbReference type="PANTHER" id="PTHR10458:SF22">
    <property type="entry name" value="PEPTIDE DEFORMYLASE"/>
    <property type="match status" value="1"/>
</dbReference>
<name>A0A0G1WQY6_9BACT</name>
<dbReference type="SUPFAM" id="SSF56420">
    <property type="entry name" value="Peptide deformylase"/>
    <property type="match status" value="1"/>
</dbReference>
<feature type="active site" evidence="2">
    <location>
        <position position="134"/>
    </location>
</feature>
<dbReference type="PRINTS" id="PR01576">
    <property type="entry name" value="PDEFORMYLASE"/>
</dbReference>
<feature type="binding site" evidence="2">
    <location>
        <position position="137"/>
    </location>
    <ligand>
        <name>Fe cation</name>
        <dbReference type="ChEBI" id="CHEBI:24875"/>
    </ligand>
</feature>
<comment type="similarity">
    <text evidence="1 2">Belongs to the polypeptide deformylase family.</text>
</comment>
<accession>A0A0G1WQY6</accession>
<comment type="caution">
    <text evidence="3">The sequence shown here is derived from an EMBL/GenBank/DDBJ whole genome shotgun (WGS) entry which is preliminary data.</text>
</comment>
<dbReference type="PATRIC" id="fig|1618608.3.peg.173"/>
<reference evidence="3 4" key="1">
    <citation type="journal article" date="2015" name="Nature">
        <title>rRNA introns, odd ribosomes, and small enigmatic genomes across a large radiation of phyla.</title>
        <authorList>
            <person name="Brown C.T."/>
            <person name="Hug L.A."/>
            <person name="Thomas B.C."/>
            <person name="Sharon I."/>
            <person name="Castelle C.J."/>
            <person name="Singh A."/>
            <person name="Wilkins M.J."/>
            <person name="Williams K.H."/>
            <person name="Banfield J.F."/>
        </authorList>
    </citation>
    <scope>NUCLEOTIDE SEQUENCE [LARGE SCALE GENOMIC DNA]</scope>
</reference>
<dbReference type="HAMAP" id="MF_00163">
    <property type="entry name" value="Pep_deformylase"/>
    <property type="match status" value="1"/>
</dbReference>
<feature type="binding site" evidence="2">
    <location>
        <position position="91"/>
    </location>
    <ligand>
        <name>Fe cation</name>
        <dbReference type="ChEBI" id="CHEBI:24875"/>
    </ligand>
</feature>
<dbReference type="InterPro" id="IPR023635">
    <property type="entry name" value="Peptide_deformylase"/>
</dbReference>
<evidence type="ECO:0000313" key="4">
    <source>
        <dbReference type="Proteomes" id="UP000034201"/>
    </source>
</evidence>
<dbReference type="InterPro" id="IPR036821">
    <property type="entry name" value="Peptide_deformylase_sf"/>
</dbReference>
<protein>
    <recommendedName>
        <fullName evidence="2">Peptide deformylase</fullName>
        <shortName evidence="2">PDF</shortName>
        <ecNumber evidence="2">3.5.1.88</ecNumber>
    </recommendedName>
    <alternativeName>
        <fullName evidence="2">Polypeptide deformylase</fullName>
    </alternativeName>
</protein>
<keyword evidence="2" id="KW-0648">Protein biosynthesis</keyword>
<dbReference type="AlphaFoldDB" id="A0A0G1WQY6"/>
<keyword evidence="2" id="KW-0378">Hydrolase</keyword>
<dbReference type="GO" id="GO:0006412">
    <property type="term" value="P:translation"/>
    <property type="evidence" value="ECO:0007669"/>
    <property type="project" value="UniProtKB-UniRule"/>
</dbReference>
<comment type="catalytic activity">
    <reaction evidence="2">
        <text>N-terminal N-formyl-L-methionyl-[peptide] + H2O = N-terminal L-methionyl-[peptide] + formate</text>
        <dbReference type="Rhea" id="RHEA:24420"/>
        <dbReference type="Rhea" id="RHEA-COMP:10639"/>
        <dbReference type="Rhea" id="RHEA-COMP:10640"/>
        <dbReference type="ChEBI" id="CHEBI:15377"/>
        <dbReference type="ChEBI" id="CHEBI:15740"/>
        <dbReference type="ChEBI" id="CHEBI:49298"/>
        <dbReference type="ChEBI" id="CHEBI:64731"/>
        <dbReference type="EC" id="3.5.1.88"/>
    </reaction>
</comment>
<dbReference type="Gene3D" id="3.90.45.10">
    <property type="entry name" value="Peptide deformylase"/>
    <property type="match status" value="1"/>
</dbReference>
<evidence type="ECO:0000256" key="2">
    <source>
        <dbReference type="HAMAP-Rule" id="MF_00163"/>
    </source>
</evidence>
<dbReference type="Proteomes" id="UP000034201">
    <property type="component" value="Unassembled WGS sequence"/>
</dbReference>